<evidence type="ECO:0000256" key="10">
    <source>
        <dbReference type="ARBA" id="ARBA00023175"/>
    </source>
</evidence>
<dbReference type="EMBL" id="JAIFTL010000287">
    <property type="protein sequence ID" value="KAG9320470.1"/>
    <property type="molecule type" value="Genomic_DNA"/>
</dbReference>
<feature type="domain" description="Myosin motor" evidence="16">
    <location>
        <begin position="7"/>
        <end position="944"/>
    </location>
</feature>
<dbReference type="InterPro" id="IPR036400">
    <property type="entry name" value="Cyt_B5-like_heme/steroid_sf"/>
</dbReference>
<dbReference type="SUPFAM" id="SSF52540">
    <property type="entry name" value="P-loop containing nucleoside triphosphate hydrolases"/>
    <property type="match status" value="1"/>
</dbReference>
<feature type="region of interest" description="Disordered" evidence="13">
    <location>
        <begin position="2066"/>
        <end position="2087"/>
    </location>
</feature>
<organism evidence="18 19">
    <name type="scientific">Mortierella alpina</name>
    <name type="common">Oleaginous fungus</name>
    <name type="synonym">Mortierella renispora</name>
    <dbReference type="NCBI Taxonomy" id="64518"/>
    <lineage>
        <taxon>Eukaryota</taxon>
        <taxon>Fungi</taxon>
        <taxon>Fungi incertae sedis</taxon>
        <taxon>Mucoromycota</taxon>
        <taxon>Mortierellomycotina</taxon>
        <taxon>Mortierellomycetes</taxon>
        <taxon>Mortierellales</taxon>
        <taxon>Mortierellaceae</taxon>
        <taxon>Mortierella</taxon>
    </lineage>
</organism>
<feature type="binding site" evidence="12">
    <location>
        <begin position="146"/>
        <end position="153"/>
    </location>
    <ligand>
        <name>ATP</name>
        <dbReference type="ChEBI" id="CHEBI:30616"/>
    </ligand>
</feature>
<keyword evidence="6 14" id="KW-0812">Transmembrane</keyword>
<dbReference type="GO" id="GO:0016459">
    <property type="term" value="C:myosin complex"/>
    <property type="evidence" value="ECO:0007669"/>
    <property type="project" value="UniProtKB-KW"/>
</dbReference>
<dbReference type="GO" id="GO:0006031">
    <property type="term" value="P:chitin biosynthetic process"/>
    <property type="evidence" value="ECO:0007669"/>
    <property type="project" value="TreeGrafter"/>
</dbReference>
<keyword evidence="3" id="KW-1003">Cell membrane</keyword>
<feature type="region of interest" description="Actin-binding" evidence="12">
    <location>
        <begin position="811"/>
        <end position="833"/>
    </location>
</feature>
<keyword evidence="5" id="KW-0808">Transferase</keyword>
<dbReference type="InterPro" id="IPR027417">
    <property type="entry name" value="P-loop_NTPase"/>
</dbReference>
<dbReference type="SUPFAM" id="SSF109715">
    <property type="entry name" value="DEK C-terminal domain"/>
    <property type="match status" value="1"/>
</dbReference>
<evidence type="ECO:0000256" key="4">
    <source>
        <dbReference type="ARBA" id="ARBA00022676"/>
    </source>
</evidence>
<keyword evidence="8 12" id="KW-0518">Myosin</keyword>
<dbReference type="PROSITE" id="PS51456">
    <property type="entry name" value="MYOSIN_MOTOR"/>
    <property type="match status" value="1"/>
</dbReference>
<evidence type="ECO:0000256" key="12">
    <source>
        <dbReference type="PROSITE-ProRule" id="PRU00782"/>
    </source>
</evidence>
<dbReference type="PANTHER" id="PTHR22914:SF13">
    <property type="entry name" value="CHITIN SYNTHASE"/>
    <property type="match status" value="1"/>
</dbReference>
<evidence type="ECO:0000256" key="14">
    <source>
        <dbReference type="SAM" id="Phobius"/>
    </source>
</evidence>
<evidence type="ECO:0000313" key="19">
    <source>
        <dbReference type="Proteomes" id="UP000717515"/>
    </source>
</evidence>
<dbReference type="InterPro" id="IPR014876">
    <property type="entry name" value="DEK_C"/>
</dbReference>
<keyword evidence="4" id="KW-0328">Glycosyltransferase</keyword>
<dbReference type="PANTHER" id="PTHR22914">
    <property type="entry name" value="CHITIN SYNTHASE"/>
    <property type="match status" value="1"/>
</dbReference>
<dbReference type="GO" id="GO:0005524">
    <property type="term" value="F:ATP binding"/>
    <property type="evidence" value="ECO:0007669"/>
    <property type="project" value="UniProtKB-UniRule"/>
</dbReference>
<evidence type="ECO:0000259" key="15">
    <source>
        <dbReference type="PROSITE" id="PS50255"/>
    </source>
</evidence>
<feature type="transmembrane region" description="Helical" evidence="14">
    <location>
        <begin position="1445"/>
        <end position="1464"/>
    </location>
</feature>
<dbReference type="GO" id="GO:0004100">
    <property type="term" value="F:chitin synthase activity"/>
    <property type="evidence" value="ECO:0007669"/>
    <property type="project" value="UniProtKB-EC"/>
</dbReference>
<feature type="region of interest" description="Disordered" evidence="13">
    <location>
        <begin position="739"/>
        <end position="759"/>
    </location>
</feature>
<feature type="compositionally biased region" description="Gly residues" evidence="13">
    <location>
        <begin position="301"/>
        <end position="313"/>
    </location>
</feature>
<evidence type="ECO:0000256" key="5">
    <source>
        <dbReference type="ARBA" id="ARBA00022679"/>
    </source>
</evidence>
<evidence type="ECO:0000256" key="13">
    <source>
        <dbReference type="SAM" id="MobiDB-lite"/>
    </source>
</evidence>
<dbReference type="Gene3D" id="1.20.58.530">
    <property type="match status" value="1"/>
</dbReference>
<keyword evidence="10 12" id="KW-0505">Motor protein</keyword>
<feature type="region of interest" description="Disordered" evidence="13">
    <location>
        <begin position="93"/>
        <end position="119"/>
    </location>
</feature>
<feature type="compositionally biased region" description="Low complexity" evidence="13">
    <location>
        <begin position="108"/>
        <end position="118"/>
    </location>
</feature>
<dbReference type="Pfam" id="PF08766">
    <property type="entry name" value="DEK_C"/>
    <property type="match status" value="1"/>
</dbReference>
<reference evidence="18" key="1">
    <citation type="submission" date="2021-07" db="EMBL/GenBank/DDBJ databases">
        <title>Draft genome of Mortierella alpina, strain LL118, isolated from an aspen leaf litter sample.</title>
        <authorList>
            <person name="Yang S."/>
            <person name="Vinatzer B.A."/>
        </authorList>
    </citation>
    <scope>NUCLEOTIDE SEQUENCE</scope>
    <source>
        <strain evidence="18">LL118</strain>
    </source>
</reference>
<comment type="similarity">
    <text evidence="12">Belongs to the TRAFAC class myosin-kinesin ATPase superfamily. Myosin family.</text>
</comment>
<evidence type="ECO:0000313" key="18">
    <source>
        <dbReference type="EMBL" id="KAG9320470.1"/>
    </source>
</evidence>
<dbReference type="SMART" id="SM01117">
    <property type="entry name" value="Cyt-b5"/>
    <property type="match status" value="2"/>
</dbReference>
<comment type="caution">
    <text evidence="18">The sequence shown here is derived from an EMBL/GenBank/DDBJ whole genome shotgun (WGS) entry which is preliminary data.</text>
</comment>
<dbReference type="Gene3D" id="3.40.850.10">
    <property type="entry name" value="Kinesin motor domain"/>
    <property type="match status" value="1"/>
</dbReference>
<dbReference type="Gene3D" id="1.20.120.720">
    <property type="entry name" value="Myosin VI head, motor domain, U50 subdomain"/>
    <property type="match status" value="1"/>
</dbReference>
<feature type="compositionally biased region" description="Low complexity" evidence="13">
    <location>
        <begin position="978"/>
        <end position="998"/>
    </location>
</feature>
<dbReference type="GO" id="GO:0005886">
    <property type="term" value="C:plasma membrane"/>
    <property type="evidence" value="ECO:0007669"/>
    <property type="project" value="UniProtKB-SubCell"/>
</dbReference>
<evidence type="ECO:0000256" key="9">
    <source>
        <dbReference type="ARBA" id="ARBA00023136"/>
    </source>
</evidence>
<dbReference type="InterPro" id="IPR029044">
    <property type="entry name" value="Nucleotide-diphossugar_trans"/>
</dbReference>
<dbReference type="PROSITE" id="PS50255">
    <property type="entry name" value="CYTOCHROME_B5_2"/>
    <property type="match status" value="1"/>
</dbReference>
<dbReference type="GO" id="GO:0003779">
    <property type="term" value="F:actin binding"/>
    <property type="evidence" value="ECO:0007669"/>
    <property type="project" value="UniProtKB-KW"/>
</dbReference>
<gene>
    <name evidence="18" type="ORF">KVV02_005913</name>
</gene>
<proteinExistence type="inferred from homology"/>
<dbReference type="GO" id="GO:0003774">
    <property type="term" value="F:cytoskeletal motor activity"/>
    <property type="evidence" value="ECO:0007669"/>
    <property type="project" value="UniProtKB-UniRule"/>
</dbReference>
<evidence type="ECO:0000259" key="17">
    <source>
        <dbReference type="PROSITE" id="PS51998"/>
    </source>
</evidence>
<dbReference type="Gene3D" id="3.10.120.10">
    <property type="entry name" value="Cytochrome b5-like heme/steroid binding domain"/>
    <property type="match status" value="1"/>
</dbReference>
<keyword evidence="11" id="KW-0325">Glycoprotein</keyword>
<feature type="transmembrane region" description="Helical" evidence="14">
    <location>
        <begin position="1870"/>
        <end position="1888"/>
    </location>
</feature>
<feature type="compositionally biased region" description="Acidic residues" evidence="13">
    <location>
        <begin position="1026"/>
        <end position="1051"/>
    </location>
</feature>
<dbReference type="Proteomes" id="UP000717515">
    <property type="component" value="Unassembled WGS sequence"/>
</dbReference>
<comment type="subcellular location">
    <subcellularLocation>
        <location evidence="1">Cell membrane</location>
        <topology evidence="1">Multi-pass membrane protein</topology>
    </subcellularLocation>
</comment>
<dbReference type="CDD" id="cd04190">
    <property type="entry name" value="Chitin_synth_C"/>
    <property type="match status" value="1"/>
</dbReference>
<dbReference type="GO" id="GO:0030428">
    <property type="term" value="C:cell septum"/>
    <property type="evidence" value="ECO:0007669"/>
    <property type="project" value="TreeGrafter"/>
</dbReference>
<feature type="transmembrane region" description="Helical" evidence="14">
    <location>
        <begin position="1840"/>
        <end position="1864"/>
    </location>
</feature>
<keyword evidence="9 14" id="KW-0472">Membrane</keyword>
<feature type="domain" description="DEK-C" evidence="17">
    <location>
        <begin position="2243"/>
        <end position="2298"/>
    </location>
</feature>
<feature type="compositionally biased region" description="Gly residues" evidence="13">
    <location>
        <begin position="1106"/>
        <end position="1117"/>
    </location>
</feature>
<name>A0A9P8CZQ0_MORAP</name>
<protein>
    <recommendedName>
        <fullName evidence="2">chitin synthase</fullName>
        <ecNumber evidence="2">2.4.1.16</ecNumber>
    </recommendedName>
</protein>
<dbReference type="Gene3D" id="3.90.550.10">
    <property type="entry name" value="Spore Coat Polysaccharide Biosynthesis Protein SpsA, Chain A"/>
    <property type="match status" value="1"/>
</dbReference>
<keyword evidence="7 14" id="KW-1133">Transmembrane helix</keyword>
<dbReference type="SUPFAM" id="SSF55856">
    <property type="entry name" value="Cytochrome b5-like heme/steroid binding domain"/>
    <property type="match status" value="1"/>
</dbReference>
<dbReference type="GO" id="GO:0031505">
    <property type="term" value="P:fungal-type cell wall organization"/>
    <property type="evidence" value="ECO:0007669"/>
    <property type="project" value="TreeGrafter"/>
</dbReference>
<accession>A0A9P8CZQ0</accession>
<feature type="region of interest" description="Disordered" evidence="13">
    <location>
        <begin position="2211"/>
        <end position="2245"/>
    </location>
</feature>
<evidence type="ECO:0000259" key="16">
    <source>
        <dbReference type="PROSITE" id="PS51456"/>
    </source>
</evidence>
<evidence type="ECO:0000256" key="3">
    <source>
        <dbReference type="ARBA" id="ARBA00022475"/>
    </source>
</evidence>
<feature type="region of interest" description="Disordered" evidence="13">
    <location>
        <begin position="971"/>
        <end position="1124"/>
    </location>
</feature>
<feature type="domain" description="Cytochrome b5 heme-binding" evidence="15">
    <location>
        <begin position="1205"/>
        <end position="1267"/>
    </location>
</feature>
<keyword evidence="12" id="KW-0547">Nucleotide-binding</keyword>
<dbReference type="SUPFAM" id="SSF53448">
    <property type="entry name" value="Nucleotide-diphospho-sugar transferases"/>
    <property type="match status" value="1"/>
</dbReference>
<evidence type="ECO:0000256" key="7">
    <source>
        <dbReference type="ARBA" id="ARBA00022989"/>
    </source>
</evidence>
<dbReference type="InterPro" id="IPR001609">
    <property type="entry name" value="Myosin_head_motor_dom-like"/>
</dbReference>
<evidence type="ECO:0000256" key="8">
    <source>
        <dbReference type="ARBA" id="ARBA00023123"/>
    </source>
</evidence>
<dbReference type="PROSITE" id="PS51998">
    <property type="entry name" value="DEK_C"/>
    <property type="match status" value="1"/>
</dbReference>
<feature type="transmembrane region" description="Helical" evidence="14">
    <location>
        <begin position="1895"/>
        <end position="1918"/>
    </location>
</feature>
<evidence type="ECO:0000256" key="6">
    <source>
        <dbReference type="ARBA" id="ARBA00022692"/>
    </source>
</evidence>
<dbReference type="InterPro" id="IPR036961">
    <property type="entry name" value="Kinesin_motor_dom_sf"/>
</dbReference>
<evidence type="ECO:0000256" key="1">
    <source>
        <dbReference type="ARBA" id="ARBA00004651"/>
    </source>
</evidence>
<dbReference type="Gene3D" id="1.10.10.60">
    <property type="entry name" value="Homeodomain-like"/>
    <property type="match status" value="1"/>
</dbReference>
<dbReference type="Pfam" id="PF03142">
    <property type="entry name" value="Chitin_synth_2"/>
    <property type="match status" value="1"/>
</dbReference>
<keyword evidence="12" id="KW-0009">Actin-binding</keyword>
<feature type="transmembrane region" description="Helical" evidence="14">
    <location>
        <begin position="1178"/>
        <end position="1197"/>
    </location>
</feature>
<dbReference type="EC" id="2.4.1.16" evidence="2"/>
<feature type="region of interest" description="Disordered" evidence="13">
    <location>
        <begin position="295"/>
        <end position="328"/>
    </location>
</feature>
<dbReference type="Pfam" id="PF00173">
    <property type="entry name" value="Cyt-b5"/>
    <property type="match status" value="1"/>
</dbReference>
<evidence type="ECO:0000256" key="11">
    <source>
        <dbReference type="ARBA" id="ARBA00023180"/>
    </source>
</evidence>
<dbReference type="InterPro" id="IPR004835">
    <property type="entry name" value="Chitin_synth"/>
</dbReference>
<feature type="transmembrane region" description="Helical" evidence="14">
    <location>
        <begin position="1140"/>
        <end position="1157"/>
    </location>
</feature>
<dbReference type="PRINTS" id="PR00193">
    <property type="entry name" value="MYOSINHEAVY"/>
</dbReference>
<evidence type="ECO:0000256" key="2">
    <source>
        <dbReference type="ARBA" id="ARBA00012543"/>
    </source>
</evidence>
<keyword evidence="12" id="KW-0067">ATP-binding</keyword>
<dbReference type="SMART" id="SM00242">
    <property type="entry name" value="MYSc"/>
    <property type="match status" value="1"/>
</dbReference>
<dbReference type="Pfam" id="PF00063">
    <property type="entry name" value="Myosin_head"/>
    <property type="match status" value="2"/>
</dbReference>
<dbReference type="InterPro" id="IPR001199">
    <property type="entry name" value="Cyt_B5-like_heme/steroid-bd"/>
</dbReference>
<sequence length="2302" mass="253811">MPFQSDYTSPDLTHLGSTSDDAIVHNLTSRWKQKLPYTRINASTLVALNPYEVLATVNDSYAEQYADLCYRNVNEPEPVQPSTLAPVDRGRTLSYYSSNDRNADQHSQHSSIHASSSITPHPFEMAGKIYLHLRRTGQDQTLVLSGVSGSGKSVGASHVLSQLCRLAAHTKKEARVASQLQQAQQVLDAFGSCYTRENRNASMFSKFLEIQASVKWQSIHVFNERGRILGGKTLCYLLNTARITKIPHDERTFHVFYYLLYASDSSFSDQEKSQLRLQDSFAYITQSRLARQETISNNSGYGSGPGTNLGAGQGAYDPSSPTSGPSAGMGLDDALGFDHLKASMVACGFKPRQTQHVWRLLAAILHLGNIQFTDPASASKQSAVQEAAVVRNPEDLEFIADILGVPSDKLLLALTYKSKLIRRDLCTVVLNSQGSTAQRDSLARALYMALFGYLVEHINRTLCHSDPANFVALLDQTGLSEAPSTSSLHLANFEQFSVNFANELLHGFVGRRMLDDTAGINRVQVQDGIHLPGPIHNVNATSASSAAKGGATKAPVFDNTSLQLLVGKHYKDDQPHSLASSGALSSANASTKPLPYSVRIQHQQQQQQNAANSSTSAVLGGLVRIMDDSSALYSQGSATDADCLHKATLQFRSDSQSQALFTTNRTSSNYFAIQHFSGKVEYSVDDFLEKNLDQISPDFLVLLRNSANKFIVDLFTTESAGAISVETHPKFEKTIVKAQIQTRPKRQPSRHGGTAGFMHTRKNTYGAKQQEHQEPSQQATQAALDAMMHARQQEEDALSVSTVLSQVFTTLRDLMQTMDETTLWYMICLRPNDTQSSHSIDTKRLRAQVNSFRLPEMAHRKRTEYTMCYLFEEFLRRYERTPLIRGLRLDRTTKTEKGQCLDIANAPGRGWNAPHGQMGAKMAMGNTSVWLAEEVWKELEDDLRAVEKDERLQQRKAQALAAAAEEEAAKERARKAAEAAGDLSQLDGGDSSSVNSGDFPKPGGPYGSTERLLGRGGGRGRRAGEGDDGSDADGLEDDIFSETGDKDDDLMSDYGMTTLPSRSMLKRGLSGKRSKTSNMSAIGGGGGGGKRGGHGSRRGSSVGLNAAGGKGGKGGQGSTLEKMQQQEPIEVVPITRARKMWVFFTWCMTWWIPSWMLSTCGKMKREDVRMAWREKVALCSLIFFMSALIIFVITGFGKIMCPGAERLFSSKEVGYHAAPEDFYVSLRGKVYDITKFARSDHSNGHGAYPSDLAYMLPFAGTDVTEYFPLQLNVACYGLVASPGLSLVTNNTVISSQVHGPPTSDTTVGWSPQNNQGQWYWKVAQPRLQSMKKGDLAFEMTDIEADVARKWIVIDHNVYDLTSYYNTVHAPGNMGAQGAGVPSVHFLPKTVEDLAFQHNGEDTTELWKKLPLDAQTRLLTKSCLDQVFYIGKVDYRKSFQCQFTNYMLLSTSIVLVSVIAIKFLAALQLGSVRVPEEHDKFVIIQIPCYTEDEDSLRKTIDSITALRYDDKRKLLFIIADGMIIGSGNDLPTPRIVLNLLGADPSLDPEPLAFRSIGDGSKQLNMGKIYSGLHEHEGNVVPYIVVVKVGKPSERSRPGNRGKRDSQIILMKFLNKVHFDAPMCPLELEIYHQMKNVIGVNPSFYEYILQVDADTEVMPDALNRLVSCMIHDGKIIGLCGETQLGNEENSWTTMIQVYEYYISHHLAKAFESLFGSVTCLPGCFCMYRVRTAVKSIPLIISSKVIEEYSDNSVDTLHKKNLLSLGEDRYLTTLMMKHFPQYKMTFTPDATCKTVAPDRWSILLSQRRRWINSTIHNLAELMFLPEMCGFCCFSMRFIVFLDLFGTLTLPASVVYLIYLIVIVATGMETLPKISLILLGAVYGLQALIFIIKRQWQHIGWMFIYVLAIPLFSFFIPVYSFWHFDDFSWGNTRMVVGETANAKKVVILGDDDEPFDEKMIPMKKWSVYEQEMWEIDSVGSQESKGTAVSHRSRLSEVGIGFSPGMGAGGPPLPINAVAGGPGGMPVLFQHSLAGSQEDLTGHEYYRDTNIIQKQQLQQYPSNPALLQLQQQQQQQSRFHRSQASMSAHGLEDDMRRASISSMPRSVVSTGRMMRGPTGHPYGGHHYQDSTGDFEGGLPQQSAQPMISSPMAIYNPSNNRMSIASQGGGGSMVGFPIGMGPYGDPGARSMGGGSQRGSGSVVGLPFDAGFRTHARSGSTASAGMGHRSNVSQAPFPGGAASAIAGSDQPTDEQLANEIQNVLATADLMSITKKQVRERLMAFFGVDLTQRKEFINEVIERVLESSTS</sequence>